<keyword evidence="4 11" id="KW-0413">Isomerase</keyword>
<dbReference type="InterPro" id="IPR001347">
    <property type="entry name" value="SIS_dom"/>
</dbReference>
<dbReference type="NCBIfam" id="TIGR00393">
    <property type="entry name" value="kpsF"/>
    <property type="match status" value="1"/>
</dbReference>
<name>A0A6B0JVS3_FRATU</name>
<feature type="site" description="Catalytically relevant" evidence="6">
    <location>
        <position position="110"/>
    </location>
</feature>
<feature type="domain" description="CBS" evidence="8">
    <location>
        <begin position="275"/>
        <end position="327"/>
    </location>
</feature>
<dbReference type="CDD" id="cd05014">
    <property type="entry name" value="SIS_Kpsf"/>
    <property type="match status" value="1"/>
</dbReference>
<dbReference type="PROSITE" id="PS51371">
    <property type="entry name" value="CBS"/>
    <property type="match status" value="2"/>
</dbReference>
<dbReference type="Pfam" id="PF01380">
    <property type="entry name" value="SIS"/>
    <property type="match status" value="1"/>
</dbReference>
<evidence type="ECO:0000256" key="4">
    <source>
        <dbReference type="PIRNR" id="PIRNR004692"/>
    </source>
</evidence>
<feature type="domain" description="SIS" evidence="9">
    <location>
        <begin position="41"/>
        <end position="183"/>
    </location>
</feature>
<feature type="site" description="Catalytically relevant" evidence="6">
    <location>
        <position position="192"/>
    </location>
</feature>
<dbReference type="AlphaFoldDB" id="A0A6B0JVS3"/>
<evidence type="ECO:0000256" key="2">
    <source>
        <dbReference type="ARBA" id="ARBA00022737"/>
    </source>
</evidence>
<feature type="binding site" evidence="5">
    <location>
        <position position="81"/>
    </location>
    <ligand>
        <name>Zn(2+)</name>
        <dbReference type="ChEBI" id="CHEBI:29105"/>
    </ligand>
</feature>
<comment type="catalytic activity">
    <reaction evidence="4">
        <text>D-arabinose 5-phosphate = D-ribulose 5-phosphate</text>
        <dbReference type="Rhea" id="RHEA:23104"/>
        <dbReference type="ChEBI" id="CHEBI:57693"/>
        <dbReference type="ChEBI" id="CHEBI:58121"/>
        <dbReference type="EC" id="5.3.1.13"/>
    </reaction>
</comment>
<dbReference type="InterPro" id="IPR046348">
    <property type="entry name" value="SIS_dom_sf"/>
</dbReference>
<gene>
    <name evidence="10" type="ORF">FNB10_02445</name>
    <name evidence="11" type="ORF">FND40_02650</name>
</gene>
<sequence length="327" mass="35690">MEISMTSHINNAVETFRLEIETLEKLKNSIDENFEKACEIILENNRDKSRVIITGMGKSGHIGKKMAATFASTGTPAFFVHPGEAGHGDFGMITKNDVLIAISNSGTSSEIMGLLPMIKHLDIPIIAITSNPKSILARNSNVTLNLHVDKEACPLNLAPTSSTTATLVLGDALAIALLKAKNFSKKDFAFSHPNGALGRKLILKVENIMRKGNEIPIVKPTDNIRKAILEISDKGVGNTLVAENNTLLGIFTDGDLRRMFEAESFNSQRAISEVMTKNPKSISKEEMAITALEKMEKYEITSLAVVDNGHNILGIVTMHDLIKLELR</sequence>
<comment type="similarity">
    <text evidence="1 4">Belongs to the SIS family. GutQ/KpsF subfamily.</text>
</comment>
<keyword evidence="3 7" id="KW-0129">CBS domain</keyword>
<dbReference type="Pfam" id="PF00571">
    <property type="entry name" value="CBS"/>
    <property type="match status" value="2"/>
</dbReference>
<dbReference type="Gene3D" id="3.40.50.10490">
    <property type="entry name" value="Glucose-6-phosphate isomerase like protein, domain 1"/>
    <property type="match status" value="1"/>
</dbReference>
<dbReference type="GO" id="GO:0005975">
    <property type="term" value="P:carbohydrate metabolic process"/>
    <property type="evidence" value="ECO:0007669"/>
    <property type="project" value="InterPro"/>
</dbReference>
<dbReference type="GO" id="GO:1901135">
    <property type="term" value="P:carbohydrate derivative metabolic process"/>
    <property type="evidence" value="ECO:0007669"/>
    <property type="project" value="InterPro"/>
</dbReference>
<protein>
    <recommendedName>
        <fullName evidence="4">Arabinose 5-phosphate isomerase</fullName>
        <shortName evidence="4">API</shortName>
        <ecNumber evidence="4">5.3.1.13</ecNumber>
    </recommendedName>
</protein>
<evidence type="ECO:0000259" key="8">
    <source>
        <dbReference type="PROSITE" id="PS51371"/>
    </source>
</evidence>
<evidence type="ECO:0000256" key="6">
    <source>
        <dbReference type="PIRSR" id="PIRSR004692-3"/>
    </source>
</evidence>
<dbReference type="InterPro" id="IPR004800">
    <property type="entry name" value="KdsD/KpsF-type"/>
</dbReference>
<dbReference type="GO" id="GO:0019146">
    <property type="term" value="F:arabinose-5-phosphate isomerase activity"/>
    <property type="evidence" value="ECO:0007669"/>
    <property type="project" value="UniProtKB-EC"/>
</dbReference>
<evidence type="ECO:0000313" key="11">
    <source>
        <dbReference type="EMBL" id="MXB13245.1"/>
    </source>
</evidence>
<dbReference type="Gene3D" id="3.10.580.10">
    <property type="entry name" value="CBS-domain"/>
    <property type="match status" value="1"/>
</dbReference>
<evidence type="ECO:0000256" key="3">
    <source>
        <dbReference type="ARBA" id="ARBA00023122"/>
    </source>
</evidence>
<dbReference type="InterPro" id="IPR050986">
    <property type="entry name" value="GutQ/KpsF_isomerases"/>
</dbReference>
<comment type="caution">
    <text evidence="11">The sequence shown here is derived from an EMBL/GenBank/DDBJ whole genome shotgun (WGS) entry which is preliminary data.</text>
</comment>
<dbReference type="EMBL" id="VJDK01000010">
    <property type="protein sequence ID" value="MWY74024.1"/>
    <property type="molecule type" value="Genomic_DNA"/>
</dbReference>
<evidence type="ECO:0000256" key="1">
    <source>
        <dbReference type="ARBA" id="ARBA00008165"/>
    </source>
</evidence>
<dbReference type="GO" id="GO:0046872">
    <property type="term" value="F:metal ion binding"/>
    <property type="evidence" value="ECO:0007669"/>
    <property type="project" value="UniProtKB-KW"/>
</dbReference>
<keyword evidence="5" id="KW-0862">Zinc</keyword>
<dbReference type="FunFam" id="3.40.50.10490:FF:000011">
    <property type="entry name" value="Arabinose 5-phosphate isomerase"/>
    <property type="match status" value="1"/>
</dbReference>
<feature type="site" description="Catalytically relevant" evidence="6">
    <location>
        <position position="151"/>
    </location>
</feature>
<dbReference type="SUPFAM" id="SSF53697">
    <property type="entry name" value="SIS domain"/>
    <property type="match status" value="1"/>
</dbReference>
<feature type="domain" description="CBS" evidence="8">
    <location>
        <begin position="209"/>
        <end position="268"/>
    </location>
</feature>
<feature type="site" description="Catalytically relevant" evidence="6">
    <location>
        <position position="58"/>
    </location>
</feature>
<dbReference type="InterPro" id="IPR035474">
    <property type="entry name" value="SIS_Kpsf"/>
</dbReference>
<reference evidence="11" key="1">
    <citation type="submission" date="2019-06" db="EMBL/GenBank/DDBJ databases">
        <title>Phylogeography and genetic diversity of Francisella tularensis subsp. holarctica in France (1947-2018).</title>
        <authorList>
            <person name="Kevin M."/>
            <person name="Madani N."/>
            <person name="Maurin M."/>
        </authorList>
    </citation>
    <scope>NUCLEOTIDE SEQUENCE</scope>
    <source>
        <strain evidence="10">10-1635/5</strain>
        <strain evidence="11">93-11516</strain>
    </source>
</reference>
<evidence type="ECO:0000259" key="9">
    <source>
        <dbReference type="PROSITE" id="PS51464"/>
    </source>
</evidence>
<evidence type="ECO:0000256" key="5">
    <source>
        <dbReference type="PIRSR" id="PIRSR004692-2"/>
    </source>
</evidence>
<dbReference type="InterPro" id="IPR046342">
    <property type="entry name" value="CBS_dom_sf"/>
</dbReference>
<dbReference type="GO" id="GO:0097367">
    <property type="term" value="F:carbohydrate derivative binding"/>
    <property type="evidence" value="ECO:0007669"/>
    <property type="project" value="InterPro"/>
</dbReference>
<dbReference type="EC" id="5.3.1.13" evidence="4"/>
<evidence type="ECO:0000256" key="7">
    <source>
        <dbReference type="PROSITE-ProRule" id="PRU00703"/>
    </source>
</evidence>
<dbReference type="PIRSF" id="PIRSF004692">
    <property type="entry name" value="KdsD_KpsF"/>
    <property type="match status" value="1"/>
</dbReference>
<dbReference type="PROSITE" id="PS51464">
    <property type="entry name" value="SIS"/>
    <property type="match status" value="1"/>
</dbReference>
<accession>A0A6B0JVS3</accession>
<evidence type="ECO:0000313" key="10">
    <source>
        <dbReference type="EMBL" id="MWY74024.1"/>
    </source>
</evidence>
<dbReference type="PANTHER" id="PTHR42745:SF1">
    <property type="entry name" value="ARABINOSE 5-PHOSPHATE ISOMERASE KDSD"/>
    <property type="match status" value="1"/>
</dbReference>
<dbReference type="InterPro" id="IPR000644">
    <property type="entry name" value="CBS_dom"/>
</dbReference>
<keyword evidence="5" id="KW-0479">Metal-binding</keyword>
<keyword evidence="2" id="KW-0677">Repeat</keyword>
<organism evidence="11">
    <name type="scientific">Francisella tularensis</name>
    <dbReference type="NCBI Taxonomy" id="263"/>
    <lineage>
        <taxon>Bacteria</taxon>
        <taxon>Pseudomonadati</taxon>
        <taxon>Pseudomonadota</taxon>
        <taxon>Gammaproteobacteria</taxon>
        <taxon>Thiotrichales</taxon>
        <taxon>Francisellaceae</taxon>
        <taxon>Francisella</taxon>
    </lineage>
</organism>
<dbReference type="EMBL" id="VJIQ01000010">
    <property type="protein sequence ID" value="MXB13245.1"/>
    <property type="molecule type" value="Genomic_DNA"/>
</dbReference>
<dbReference type="SMART" id="SM00116">
    <property type="entry name" value="CBS"/>
    <property type="match status" value="2"/>
</dbReference>
<dbReference type="CDD" id="cd04604">
    <property type="entry name" value="CBS_pair_SIS_assoc"/>
    <property type="match status" value="1"/>
</dbReference>
<proteinExistence type="inferred from homology"/>
<dbReference type="PANTHER" id="PTHR42745">
    <property type="match status" value="1"/>
</dbReference>